<evidence type="ECO:0000256" key="1">
    <source>
        <dbReference type="ARBA" id="ARBA00022737"/>
    </source>
</evidence>
<reference evidence="5 6" key="1">
    <citation type="journal article" date="2023" name="Commun. Biol.">
        <title>Reorganization of the ancestral sex-determining regions during the evolution of trioecy in Pleodorina starrii.</title>
        <authorList>
            <person name="Takahashi K."/>
            <person name="Suzuki S."/>
            <person name="Kawai-Toyooka H."/>
            <person name="Yamamoto K."/>
            <person name="Hamaji T."/>
            <person name="Ootsuki R."/>
            <person name="Yamaguchi H."/>
            <person name="Kawachi M."/>
            <person name="Higashiyama T."/>
            <person name="Nozaki H."/>
        </authorList>
    </citation>
    <scope>NUCLEOTIDE SEQUENCE [LARGE SCALE GENOMIC DNA]</scope>
    <source>
        <strain evidence="5 6">NIES-4479</strain>
    </source>
</reference>
<dbReference type="PANTHER" id="PTHR24198:SF165">
    <property type="entry name" value="ANKYRIN REPEAT-CONTAINING PROTEIN-RELATED"/>
    <property type="match status" value="1"/>
</dbReference>
<dbReference type="Proteomes" id="UP001165080">
    <property type="component" value="Unassembled WGS sequence"/>
</dbReference>
<feature type="region of interest" description="Disordered" evidence="4">
    <location>
        <begin position="344"/>
        <end position="363"/>
    </location>
</feature>
<dbReference type="SMART" id="SM00248">
    <property type="entry name" value="ANK"/>
    <property type="match status" value="5"/>
</dbReference>
<dbReference type="SUPFAM" id="SSF48403">
    <property type="entry name" value="Ankyrin repeat"/>
    <property type="match status" value="2"/>
</dbReference>
<proteinExistence type="predicted"/>
<evidence type="ECO:0000256" key="3">
    <source>
        <dbReference type="PROSITE-ProRule" id="PRU00023"/>
    </source>
</evidence>
<dbReference type="PANTHER" id="PTHR24198">
    <property type="entry name" value="ANKYRIN REPEAT AND PROTEIN KINASE DOMAIN-CONTAINING PROTEIN"/>
    <property type="match status" value="1"/>
</dbReference>
<dbReference type="Pfam" id="PF00023">
    <property type="entry name" value="Ank"/>
    <property type="match status" value="2"/>
</dbReference>
<organism evidence="5 6">
    <name type="scientific">Pleodorina starrii</name>
    <dbReference type="NCBI Taxonomy" id="330485"/>
    <lineage>
        <taxon>Eukaryota</taxon>
        <taxon>Viridiplantae</taxon>
        <taxon>Chlorophyta</taxon>
        <taxon>core chlorophytes</taxon>
        <taxon>Chlorophyceae</taxon>
        <taxon>CS clade</taxon>
        <taxon>Chlamydomonadales</taxon>
        <taxon>Volvocaceae</taxon>
        <taxon>Pleodorina</taxon>
    </lineage>
</organism>
<gene>
    <name evidence="5" type="primary">PLEST005322</name>
    <name evidence="5" type="ORF">PLESTB_001368300</name>
</gene>
<evidence type="ECO:0000313" key="6">
    <source>
        <dbReference type="Proteomes" id="UP001165080"/>
    </source>
</evidence>
<comment type="caution">
    <text evidence="5">The sequence shown here is derived from an EMBL/GenBank/DDBJ whole genome shotgun (WGS) entry which is preliminary data.</text>
</comment>
<evidence type="ECO:0000256" key="2">
    <source>
        <dbReference type="ARBA" id="ARBA00023043"/>
    </source>
</evidence>
<evidence type="ECO:0000256" key="4">
    <source>
        <dbReference type="SAM" id="MobiDB-lite"/>
    </source>
</evidence>
<evidence type="ECO:0000313" key="5">
    <source>
        <dbReference type="EMBL" id="GLC58505.1"/>
    </source>
</evidence>
<keyword evidence="2 3" id="KW-0040">ANK repeat</keyword>
<dbReference type="InterPro" id="IPR002110">
    <property type="entry name" value="Ankyrin_rpt"/>
</dbReference>
<keyword evidence="1" id="KW-0677">Repeat</keyword>
<feature type="compositionally biased region" description="Low complexity" evidence="4">
    <location>
        <begin position="470"/>
        <end position="484"/>
    </location>
</feature>
<dbReference type="PROSITE" id="PS50297">
    <property type="entry name" value="ANK_REP_REGION"/>
    <property type="match status" value="2"/>
</dbReference>
<feature type="compositionally biased region" description="Low complexity" evidence="4">
    <location>
        <begin position="369"/>
        <end position="390"/>
    </location>
</feature>
<feature type="repeat" description="ANK" evidence="3">
    <location>
        <begin position="271"/>
        <end position="303"/>
    </location>
</feature>
<dbReference type="InterPro" id="IPR036770">
    <property type="entry name" value="Ankyrin_rpt-contain_sf"/>
</dbReference>
<accession>A0A9W6BVC1</accession>
<feature type="compositionally biased region" description="Polar residues" evidence="4">
    <location>
        <begin position="401"/>
        <end position="414"/>
    </location>
</feature>
<dbReference type="Pfam" id="PF12796">
    <property type="entry name" value="Ank_2"/>
    <property type="match status" value="1"/>
</dbReference>
<dbReference type="EMBL" id="BRXU01000023">
    <property type="protein sequence ID" value="GLC58505.1"/>
    <property type="molecule type" value="Genomic_DNA"/>
</dbReference>
<name>A0A9W6BVC1_9CHLO</name>
<keyword evidence="6" id="KW-1185">Reference proteome</keyword>
<dbReference type="PROSITE" id="PS50088">
    <property type="entry name" value="ANK_REPEAT"/>
    <property type="match status" value="2"/>
</dbReference>
<dbReference type="Gene3D" id="1.25.40.20">
    <property type="entry name" value="Ankyrin repeat-containing domain"/>
    <property type="match status" value="2"/>
</dbReference>
<dbReference type="AlphaFoldDB" id="A0A9W6BVC1"/>
<feature type="region of interest" description="Disordered" evidence="4">
    <location>
        <begin position="369"/>
        <end position="484"/>
    </location>
</feature>
<dbReference type="GO" id="GO:0005737">
    <property type="term" value="C:cytoplasm"/>
    <property type="evidence" value="ECO:0007669"/>
    <property type="project" value="TreeGrafter"/>
</dbReference>
<sequence length="663" mass="66744">MNQHITTCSILDSSLRNCGRVERRAVHPRITVASSPGNVVTSLPDEMWLLVLSWCGLRTSATAAACSTAFKSLHRTVASTPALLARALLEDHGLNGAAANLYGSPAGHPHERHAVHCDTGVATALRTLVVLSAPPGVAAAVAANAAASAAAAATAAVSAVASEEADASDGAGTGIESGSDKAHALRLATAPQGLAPIAWASGGAPAFRQLAGGLLCAAAAAGHVQVAATALALGATAERDRALVAASAAGRRRTVRLLLASGADPNAVEPFGPCALHEAARHGYTDIAELLLDAGARVDGVTAAATTVRQAAMPNHGRPASVLPLGERRPTVAPPPTNRWGLWPILGGGGGGTPRHPPPLRVPVPLAADAQASPTSPVPSFAAAAAAPTPGRKAPDVQAFFSESVSTGSPGTSHVRQKDEQPRTPTATASGCSAAWDSDDDDDDGPAPSRAPGPSTPAARPLPLAPPPLQQRKPQLTLPLHGGQMPLPLMPSLTAAPPLPPAMMLMLQGGFQPRKGPSPLLAACRAGHAATVALLLRRGAKADTDGGAELVAAAHPDVVDELLSAVPGLVVHLGAALLAAASANRLEVVSALLRHGADPVFRGGMVLTEVAFKGHVAVLEVLLKSGGARLRESGALDAALDLARTWGRVEVLQLLATAAKAGP</sequence>
<protein>
    <submittedName>
        <fullName evidence="5">Uncharacterized protein</fullName>
    </submittedName>
</protein>
<feature type="repeat" description="ANK" evidence="3">
    <location>
        <begin position="515"/>
        <end position="547"/>
    </location>
</feature>
<dbReference type="OrthoDB" id="540246at2759"/>